<feature type="compositionally biased region" description="Low complexity" evidence="1">
    <location>
        <begin position="207"/>
        <end position="228"/>
    </location>
</feature>
<proteinExistence type="predicted"/>
<feature type="transmembrane region" description="Helical" evidence="2">
    <location>
        <begin position="86"/>
        <end position="108"/>
    </location>
</feature>
<feature type="transmembrane region" description="Helical" evidence="2">
    <location>
        <begin position="449"/>
        <end position="468"/>
    </location>
</feature>
<evidence type="ECO:0000313" key="3">
    <source>
        <dbReference type="EMBL" id="KAK7028217.1"/>
    </source>
</evidence>
<gene>
    <name evidence="3" type="ORF">VNI00_014907</name>
</gene>
<name>A0AAW0BPV9_9AGAR</name>
<evidence type="ECO:0000313" key="4">
    <source>
        <dbReference type="Proteomes" id="UP001383192"/>
    </source>
</evidence>
<feature type="region of interest" description="Disordered" evidence="1">
    <location>
        <begin position="192"/>
        <end position="235"/>
    </location>
</feature>
<feature type="transmembrane region" description="Helical" evidence="2">
    <location>
        <begin position="128"/>
        <end position="146"/>
    </location>
</feature>
<dbReference type="PANTHER" id="PTHR35043:SF7">
    <property type="entry name" value="TRANSCRIPTION FACTOR DOMAIN-CONTAINING PROTEIN"/>
    <property type="match status" value="1"/>
</dbReference>
<protein>
    <submittedName>
        <fullName evidence="3">Uncharacterized protein</fullName>
    </submittedName>
</protein>
<comment type="caution">
    <text evidence="3">The sequence shown here is derived from an EMBL/GenBank/DDBJ whole genome shotgun (WGS) entry which is preliminary data.</text>
</comment>
<dbReference type="AlphaFoldDB" id="A0AAW0BPV9"/>
<accession>A0AAW0BPV9</accession>
<feature type="transmembrane region" description="Helical" evidence="2">
    <location>
        <begin position="44"/>
        <end position="65"/>
    </location>
</feature>
<reference evidence="3 4" key="1">
    <citation type="submission" date="2024-01" db="EMBL/GenBank/DDBJ databases">
        <title>A draft genome for a cacao thread blight-causing isolate of Paramarasmius palmivorus.</title>
        <authorList>
            <person name="Baruah I.K."/>
            <person name="Bukari Y."/>
            <person name="Amoako-Attah I."/>
            <person name="Meinhardt L.W."/>
            <person name="Bailey B.A."/>
            <person name="Cohen S.P."/>
        </authorList>
    </citation>
    <scope>NUCLEOTIDE SEQUENCE [LARGE SCALE GENOMIC DNA]</scope>
    <source>
        <strain evidence="3 4">GH-12</strain>
    </source>
</reference>
<dbReference type="Proteomes" id="UP001383192">
    <property type="component" value="Unassembled WGS sequence"/>
</dbReference>
<dbReference type="EMBL" id="JAYKXP010000089">
    <property type="protein sequence ID" value="KAK7028217.1"/>
    <property type="molecule type" value="Genomic_DNA"/>
</dbReference>
<feature type="transmembrane region" description="Helical" evidence="2">
    <location>
        <begin position="488"/>
        <end position="513"/>
    </location>
</feature>
<keyword evidence="4" id="KW-1185">Reference proteome</keyword>
<feature type="transmembrane region" description="Helical" evidence="2">
    <location>
        <begin position="417"/>
        <end position="440"/>
    </location>
</feature>
<evidence type="ECO:0000256" key="2">
    <source>
        <dbReference type="SAM" id="Phobius"/>
    </source>
</evidence>
<keyword evidence="2" id="KW-0812">Transmembrane</keyword>
<evidence type="ECO:0000256" key="1">
    <source>
        <dbReference type="SAM" id="MobiDB-lite"/>
    </source>
</evidence>
<feature type="transmembrane region" description="Helical" evidence="2">
    <location>
        <begin position="288"/>
        <end position="311"/>
    </location>
</feature>
<keyword evidence="2" id="KW-1133">Transmembrane helix</keyword>
<organism evidence="3 4">
    <name type="scientific">Paramarasmius palmivorus</name>
    <dbReference type="NCBI Taxonomy" id="297713"/>
    <lineage>
        <taxon>Eukaryota</taxon>
        <taxon>Fungi</taxon>
        <taxon>Dikarya</taxon>
        <taxon>Basidiomycota</taxon>
        <taxon>Agaricomycotina</taxon>
        <taxon>Agaricomycetes</taxon>
        <taxon>Agaricomycetidae</taxon>
        <taxon>Agaricales</taxon>
        <taxon>Marasmiineae</taxon>
        <taxon>Marasmiaceae</taxon>
        <taxon>Paramarasmius</taxon>
    </lineage>
</organism>
<dbReference type="PANTHER" id="PTHR35043">
    <property type="entry name" value="TRANSCRIPTION FACTOR DOMAIN-CONTAINING PROTEIN"/>
    <property type="match status" value="1"/>
</dbReference>
<keyword evidence="2" id="KW-0472">Membrane</keyword>
<feature type="transmembrane region" description="Helical" evidence="2">
    <location>
        <begin position="373"/>
        <end position="397"/>
    </location>
</feature>
<sequence>MLLLYALARPIASSLSASSANDSSSFDPTTGECIDIHGCRTTTGILWSCLSVIFICTWVAIHPNIPLVEKFDRMNDRWTGLRWHSAVILYQNVEVMIVALLAPEFMILWAMRQREQAKKIRDKFKDKYGWGMSHGFFVIMGGFALYDGDKFCGYLWDSNRGYEFVRPYEGHAEKVWDDVKKHYERCRDPVEVTQQVQSHEDEKASQSPPEETTSTEPTAPSTVSQKEPSTPKPEPETILEFLVAKGYITLTEDEIKDKSHADFIAKSIAVIQTIWFIAQVIARAVEGLAITELEIITVGFAILNFGTYFLWWNKPLRVRHPVRVYWRQTEKSGAGETGWGKGGIWRTCWEGAGAVVQYIYALKSFVIDAPDNILLRLFLLPLWILWRIFWLCLSILQDADNPLLSTPISSRLGNDPLHLYIAVYGIAALFVAIHCIPWVFQFPTHTEQLLWRISAVAVAVAPIASGLLHGYVTKLNDLAPGWIQIGSFIFAVALSFAYAIFRITLIVIAFTALRDLPSSAYQTVQWTTFWPHIG</sequence>